<name>A0A2U1B9N3_9FIRM</name>
<proteinExistence type="predicted"/>
<organism evidence="1 2">
    <name type="scientific">Intestinimonas butyriciproducens</name>
    <dbReference type="NCBI Taxonomy" id="1297617"/>
    <lineage>
        <taxon>Bacteria</taxon>
        <taxon>Bacillati</taxon>
        <taxon>Bacillota</taxon>
        <taxon>Clostridia</taxon>
        <taxon>Eubacteriales</taxon>
        <taxon>Intestinimonas</taxon>
    </lineage>
</organism>
<reference evidence="1 2" key="1">
    <citation type="submission" date="2018-04" db="EMBL/GenBank/DDBJ databases">
        <title>Genomic Encyclopedia of Type Strains, Phase IV (KMG-IV): sequencing the most valuable type-strain genomes for metagenomic binning, comparative biology and taxonomic classification.</title>
        <authorList>
            <person name="Goeker M."/>
        </authorList>
    </citation>
    <scope>NUCLEOTIDE SEQUENCE [LARGE SCALE GENOMIC DNA]</scope>
    <source>
        <strain evidence="1 2">DSM 26588</strain>
    </source>
</reference>
<accession>A0A2U1B9N3</accession>
<gene>
    <name evidence="1" type="ORF">C7373_1282</name>
</gene>
<protein>
    <submittedName>
        <fullName evidence="1">Uncharacterized protein</fullName>
    </submittedName>
</protein>
<sequence length="61" mass="7357">MSPLLKDDLNRFCRVYLDNMSDVLKRLPTPAAMKIKQELEEEFDLFQLSMFNRIEEEFTKQ</sequence>
<evidence type="ECO:0000313" key="1">
    <source>
        <dbReference type="EMBL" id="PVY45341.1"/>
    </source>
</evidence>
<dbReference type="GeneID" id="93228710"/>
<dbReference type="Proteomes" id="UP000245778">
    <property type="component" value="Unassembled WGS sequence"/>
</dbReference>
<dbReference type="EMBL" id="QEKK01000028">
    <property type="protein sequence ID" value="PVY45341.1"/>
    <property type="molecule type" value="Genomic_DNA"/>
</dbReference>
<dbReference type="AlphaFoldDB" id="A0A2U1B9N3"/>
<evidence type="ECO:0000313" key="2">
    <source>
        <dbReference type="Proteomes" id="UP000245778"/>
    </source>
</evidence>
<dbReference type="RefSeq" id="WP_116722662.1">
    <property type="nucleotide sequence ID" value="NZ_CP011524.1"/>
</dbReference>
<comment type="caution">
    <text evidence="1">The sequence shown here is derived from an EMBL/GenBank/DDBJ whole genome shotgun (WGS) entry which is preliminary data.</text>
</comment>